<reference evidence="3" key="1">
    <citation type="submission" date="2025-08" db="UniProtKB">
        <authorList>
            <consortium name="RefSeq"/>
        </authorList>
    </citation>
    <scope>IDENTIFICATION</scope>
</reference>
<organism evidence="2 3">
    <name type="scientific">Elaeis guineensis var. tenera</name>
    <name type="common">Oil palm</name>
    <dbReference type="NCBI Taxonomy" id="51953"/>
    <lineage>
        <taxon>Eukaryota</taxon>
        <taxon>Viridiplantae</taxon>
        <taxon>Streptophyta</taxon>
        <taxon>Embryophyta</taxon>
        <taxon>Tracheophyta</taxon>
        <taxon>Spermatophyta</taxon>
        <taxon>Magnoliopsida</taxon>
        <taxon>Liliopsida</taxon>
        <taxon>Arecaceae</taxon>
        <taxon>Arecoideae</taxon>
        <taxon>Cocoseae</taxon>
        <taxon>Elaeidinae</taxon>
        <taxon>Elaeis</taxon>
    </lineage>
</organism>
<evidence type="ECO:0000313" key="2">
    <source>
        <dbReference type="Proteomes" id="UP000504607"/>
    </source>
</evidence>
<evidence type="ECO:0000313" key="3">
    <source>
        <dbReference type="RefSeq" id="XP_010943170.1"/>
    </source>
</evidence>
<accession>A0A6I9SH03</accession>
<protein>
    <submittedName>
        <fullName evidence="3">Uncharacterized protein LOC105060965</fullName>
    </submittedName>
</protein>
<proteinExistence type="predicted"/>
<gene>
    <name evidence="3" type="primary">LOC105060965</name>
</gene>
<dbReference type="RefSeq" id="XP_010943170.1">
    <property type="nucleotide sequence ID" value="XM_010944868.3"/>
</dbReference>
<sequence length="128" mass="13722">MDGKNPQGGAAADSPDPFLRPPSKKEGAPKWASGHRSRSPSAEEGANGGLLSLLTSHRAQWETLCGVEAVAEEKDEEGEEEESGEGDHMPTSPCSKGGISTENPLFDTYHCFPSFFIPLLSSYLSRSR</sequence>
<dbReference type="AlphaFoldDB" id="A0A6I9SH03"/>
<dbReference type="InParanoid" id="A0A6I9SH03"/>
<feature type="region of interest" description="Disordered" evidence="1">
    <location>
        <begin position="1"/>
        <end position="49"/>
    </location>
</feature>
<feature type="compositionally biased region" description="Acidic residues" evidence="1">
    <location>
        <begin position="73"/>
        <end position="84"/>
    </location>
</feature>
<dbReference type="Proteomes" id="UP000504607">
    <property type="component" value="Unplaced"/>
</dbReference>
<name>A0A6I9SH03_ELAGV</name>
<evidence type="ECO:0000256" key="1">
    <source>
        <dbReference type="SAM" id="MobiDB-lite"/>
    </source>
</evidence>
<feature type="region of interest" description="Disordered" evidence="1">
    <location>
        <begin position="66"/>
        <end position="100"/>
    </location>
</feature>
<keyword evidence="2" id="KW-1185">Reference proteome</keyword>